<accession>A0AAV3U016</accession>
<keyword evidence="6" id="KW-0653">Protein transport</keyword>
<dbReference type="Pfam" id="PF02108">
    <property type="entry name" value="FliH"/>
    <property type="match status" value="1"/>
</dbReference>
<dbReference type="PANTHER" id="PTHR34982">
    <property type="entry name" value="YOP PROTEINS TRANSLOCATION PROTEIN L"/>
    <property type="match status" value="1"/>
</dbReference>
<comment type="function">
    <text evidence="1">Needed for flagellar regrowth and assembly.</text>
</comment>
<evidence type="ECO:0000256" key="8">
    <source>
        <dbReference type="SAM" id="MobiDB-lite"/>
    </source>
</evidence>
<dbReference type="AlphaFoldDB" id="A0AAV3U016"/>
<keyword evidence="7" id="KW-1006">Bacterial flagellum protein export</keyword>
<dbReference type="PANTHER" id="PTHR34982:SF1">
    <property type="entry name" value="FLAGELLAR ASSEMBLY PROTEIN FLIH"/>
    <property type="match status" value="1"/>
</dbReference>
<comment type="caution">
    <text evidence="10">The sequence shown here is derived from an EMBL/GenBank/DDBJ whole genome shotgun (WGS) entry which is preliminary data.</text>
</comment>
<evidence type="ECO:0000256" key="3">
    <source>
        <dbReference type="ARBA" id="ARBA00016507"/>
    </source>
</evidence>
<evidence type="ECO:0000256" key="4">
    <source>
        <dbReference type="ARBA" id="ARBA00022448"/>
    </source>
</evidence>
<keyword evidence="4" id="KW-0813">Transport</keyword>
<feature type="region of interest" description="Disordered" evidence="8">
    <location>
        <begin position="245"/>
        <end position="312"/>
    </location>
</feature>
<evidence type="ECO:0000256" key="6">
    <source>
        <dbReference type="ARBA" id="ARBA00022927"/>
    </source>
</evidence>
<feature type="compositionally biased region" description="Polar residues" evidence="8">
    <location>
        <begin position="248"/>
        <end position="274"/>
    </location>
</feature>
<reference evidence="11" key="1">
    <citation type="journal article" date="2019" name="Int. J. Syst. Evol. Microbiol.">
        <title>The Global Catalogue of Microorganisms (GCM) 10K type strain sequencing project: providing services to taxonomists for standard genome sequencing and annotation.</title>
        <authorList>
            <consortium name="The Broad Institute Genomics Platform"/>
            <consortium name="The Broad Institute Genome Sequencing Center for Infectious Disease"/>
            <person name="Wu L."/>
            <person name="Ma J."/>
        </authorList>
    </citation>
    <scope>NUCLEOTIDE SEQUENCE [LARGE SCALE GENOMIC DNA]</scope>
    <source>
        <strain evidence="11">JCM 19134</strain>
    </source>
</reference>
<sequence>MAEPTSWKPWNIPSLDETNQSGEARTTAEGVELDEHESIETVEDWDDGSQAESVEDVEAEGIHLPSAEELEQLRKSIEVEAYAEGFAKGEAHGQESGHNKAYQETKTAIDQQVQYLAQLTAALTNPIEEQDTAIEQIILNSVVTITKAVIGQELESRPEQILTVVQQAVAALPGGDKTIKIFLHPDDIQFVEQHSAEQERWQLCSDAQLSRGGCRLKTDDSQLSATVEARIEAALEQFRGKQLAGSAEASQSSDQTPVLFPETQSDDASVSQDETAAATETREMKQPDSASSRAGDAQSDNSSENPTGPASD</sequence>
<proteinExistence type="inferred from homology"/>
<gene>
    <name evidence="10" type="ORF">GCM10025791_12990</name>
</gene>
<evidence type="ECO:0000313" key="11">
    <source>
        <dbReference type="Proteomes" id="UP001409585"/>
    </source>
</evidence>
<dbReference type="GO" id="GO:0015031">
    <property type="term" value="P:protein transport"/>
    <property type="evidence" value="ECO:0007669"/>
    <property type="project" value="UniProtKB-KW"/>
</dbReference>
<feature type="compositionally biased region" description="Acidic residues" evidence="8">
    <location>
        <begin position="31"/>
        <end position="53"/>
    </location>
</feature>
<evidence type="ECO:0000256" key="7">
    <source>
        <dbReference type="ARBA" id="ARBA00023225"/>
    </source>
</evidence>
<dbReference type="EMBL" id="BAABLX010000007">
    <property type="protein sequence ID" value="GAA4936690.1"/>
    <property type="molecule type" value="Genomic_DNA"/>
</dbReference>
<evidence type="ECO:0000259" key="9">
    <source>
        <dbReference type="Pfam" id="PF02108"/>
    </source>
</evidence>
<dbReference type="Proteomes" id="UP001409585">
    <property type="component" value="Unassembled WGS sequence"/>
</dbReference>
<dbReference type="GO" id="GO:0044781">
    <property type="term" value="P:bacterial-type flagellum organization"/>
    <property type="evidence" value="ECO:0007669"/>
    <property type="project" value="UniProtKB-KW"/>
</dbReference>
<comment type="similarity">
    <text evidence="2">Belongs to the FliH family.</text>
</comment>
<organism evidence="10 11">
    <name type="scientific">Halioxenophilus aromaticivorans</name>
    <dbReference type="NCBI Taxonomy" id="1306992"/>
    <lineage>
        <taxon>Bacteria</taxon>
        <taxon>Pseudomonadati</taxon>
        <taxon>Pseudomonadota</taxon>
        <taxon>Gammaproteobacteria</taxon>
        <taxon>Alteromonadales</taxon>
        <taxon>Alteromonadaceae</taxon>
        <taxon>Halioxenophilus</taxon>
    </lineage>
</organism>
<feature type="compositionally biased region" description="Polar residues" evidence="8">
    <location>
        <begin position="288"/>
        <end position="312"/>
    </location>
</feature>
<keyword evidence="5" id="KW-1005">Bacterial flagellum biogenesis</keyword>
<dbReference type="GO" id="GO:0005829">
    <property type="term" value="C:cytosol"/>
    <property type="evidence" value="ECO:0007669"/>
    <property type="project" value="TreeGrafter"/>
</dbReference>
<dbReference type="InterPro" id="IPR018035">
    <property type="entry name" value="Flagellar_FliH/T3SS_HrpE"/>
</dbReference>
<dbReference type="InterPro" id="IPR051472">
    <property type="entry name" value="T3SS_Stator/FliH"/>
</dbReference>
<keyword evidence="11" id="KW-1185">Reference proteome</keyword>
<evidence type="ECO:0000256" key="5">
    <source>
        <dbReference type="ARBA" id="ARBA00022795"/>
    </source>
</evidence>
<evidence type="ECO:0000256" key="2">
    <source>
        <dbReference type="ARBA" id="ARBA00006602"/>
    </source>
</evidence>
<feature type="region of interest" description="Disordered" evidence="8">
    <location>
        <begin position="1"/>
        <end position="53"/>
    </location>
</feature>
<name>A0AAV3U016_9ALTE</name>
<evidence type="ECO:0000256" key="1">
    <source>
        <dbReference type="ARBA" id="ARBA00003041"/>
    </source>
</evidence>
<evidence type="ECO:0000313" key="10">
    <source>
        <dbReference type="EMBL" id="GAA4936690.1"/>
    </source>
</evidence>
<protein>
    <recommendedName>
        <fullName evidence="3">Flagellar assembly protein FliH</fullName>
    </recommendedName>
</protein>
<dbReference type="RefSeq" id="WP_345418873.1">
    <property type="nucleotide sequence ID" value="NZ_AP031496.1"/>
</dbReference>
<feature type="domain" description="Flagellar assembly protein FliH/Type III secretion system HrpE" evidence="9">
    <location>
        <begin position="111"/>
        <end position="232"/>
    </location>
</feature>